<dbReference type="KEGG" id="sfk:KY5_7253c"/>
<proteinExistence type="predicted"/>
<accession>A0A291QKP7</accession>
<evidence type="ECO:0000256" key="1">
    <source>
        <dbReference type="SAM" id="MobiDB-lite"/>
    </source>
</evidence>
<name>A0A291QKP7_9ACTN</name>
<feature type="compositionally biased region" description="Basic and acidic residues" evidence="1">
    <location>
        <begin position="142"/>
        <end position="160"/>
    </location>
</feature>
<keyword evidence="3" id="KW-1185">Reference proteome</keyword>
<reference evidence="2 3" key="1">
    <citation type="submission" date="2017-08" db="EMBL/GenBank/DDBJ databases">
        <title>Complete Genome Sequence of Streptomyces formicae KY5, the formicamycin producer.</title>
        <authorList>
            <person name="Holmes N.A."/>
            <person name="Devine R."/>
            <person name="Qin Z."/>
            <person name="Seipke R.F."/>
            <person name="Wilkinson B."/>
            <person name="Hutchings M.I."/>
        </authorList>
    </citation>
    <scope>NUCLEOTIDE SEQUENCE [LARGE SCALE GENOMIC DNA]</scope>
    <source>
        <strain evidence="2 3">KY5</strain>
    </source>
</reference>
<dbReference type="RefSeq" id="WP_098246250.1">
    <property type="nucleotide sequence ID" value="NZ_CP022685.1"/>
</dbReference>
<organism evidence="2 3">
    <name type="scientific">Streptomyces formicae</name>
    <dbReference type="NCBI Taxonomy" id="1616117"/>
    <lineage>
        <taxon>Bacteria</taxon>
        <taxon>Bacillati</taxon>
        <taxon>Actinomycetota</taxon>
        <taxon>Actinomycetes</taxon>
        <taxon>Kitasatosporales</taxon>
        <taxon>Streptomycetaceae</taxon>
        <taxon>Streptomyces</taxon>
    </lineage>
</organism>
<sequence>MIRLLEVPPASSPAAAKVVVYACIAPSESVDLDDALRPTRAYVREQGWEEVAVFVDRAYVAVPCAEREQWMKALAQAEAGAAVGVVVPSIGMVAMSDEDKKLFAEWQQKTGAFVSSPGSRLGAVTGRAYGFRYPPIPSTTAGDDRRSGAEQESRAARHRG</sequence>
<evidence type="ECO:0000313" key="3">
    <source>
        <dbReference type="Proteomes" id="UP000221011"/>
    </source>
</evidence>
<feature type="region of interest" description="Disordered" evidence="1">
    <location>
        <begin position="132"/>
        <end position="160"/>
    </location>
</feature>
<gene>
    <name evidence="2" type="ORF">KY5_7253c</name>
</gene>
<protein>
    <recommendedName>
        <fullName evidence="4">Resolvase/invertase-type recombinase catalytic domain-containing protein</fullName>
    </recommendedName>
</protein>
<evidence type="ECO:0000313" key="2">
    <source>
        <dbReference type="EMBL" id="ATL32271.1"/>
    </source>
</evidence>
<dbReference type="Proteomes" id="UP000221011">
    <property type="component" value="Chromosome"/>
</dbReference>
<evidence type="ECO:0008006" key="4">
    <source>
        <dbReference type="Google" id="ProtNLM"/>
    </source>
</evidence>
<dbReference type="AlphaFoldDB" id="A0A291QKP7"/>
<dbReference type="EMBL" id="CP022685">
    <property type="protein sequence ID" value="ATL32271.1"/>
    <property type="molecule type" value="Genomic_DNA"/>
</dbReference>